<name>A0A928Z6U9_9CYAN</name>
<protein>
    <submittedName>
        <fullName evidence="4">Alpha/beta hydrolase</fullName>
    </submittedName>
</protein>
<keyword evidence="5" id="KW-1185">Reference proteome</keyword>
<reference evidence="4" key="1">
    <citation type="submission" date="2020-10" db="EMBL/GenBank/DDBJ databases">
        <authorList>
            <person name="Castelo-Branco R."/>
            <person name="Eusebio N."/>
            <person name="Adriana R."/>
            <person name="Vieira A."/>
            <person name="Brugerolle De Fraissinette N."/>
            <person name="Rezende De Castro R."/>
            <person name="Schneider M.P."/>
            <person name="Vasconcelos V."/>
            <person name="Leao P.N."/>
        </authorList>
    </citation>
    <scope>NUCLEOTIDE SEQUENCE</scope>
    <source>
        <strain evidence="4">LEGE 11467</strain>
    </source>
</reference>
<evidence type="ECO:0000313" key="4">
    <source>
        <dbReference type="EMBL" id="MBE9039895.1"/>
    </source>
</evidence>
<sequence length="206" mass="22785">MSLKSISISPQTDRPPIGLVILLHGWGANARDLAGLVPMLELPKYQFMCPDAPFSHPHVPGGKMWYDLEKEDPSGLEKSRQYLQEWSMSVISQTGVTVNRTLLCGFSQGGAMTLDVGCTQPFAGLFSMSGYLHSQIQPQNQTFPPIAIAHGKQDPVVPLSAAIEARTRLLELGATEEYREYNMGHEICPDEITFLRDFARKVLPEA</sequence>
<feature type="domain" description="Phospholipase/carboxylesterase/thioesterase" evidence="3">
    <location>
        <begin position="13"/>
        <end position="202"/>
    </location>
</feature>
<dbReference type="EMBL" id="JADEXN010000040">
    <property type="protein sequence ID" value="MBE9039895.1"/>
    <property type="molecule type" value="Genomic_DNA"/>
</dbReference>
<dbReference type="InterPro" id="IPR003140">
    <property type="entry name" value="PLipase/COase/thioEstase"/>
</dbReference>
<dbReference type="RefSeq" id="WP_264320154.1">
    <property type="nucleotide sequence ID" value="NZ_JADEXN010000040.1"/>
</dbReference>
<comment type="similarity">
    <text evidence="1">Belongs to the AB hydrolase superfamily. AB hydrolase 2 family.</text>
</comment>
<dbReference type="PANTHER" id="PTHR10655">
    <property type="entry name" value="LYSOPHOSPHOLIPASE-RELATED"/>
    <property type="match status" value="1"/>
</dbReference>
<organism evidence="4 5">
    <name type="scientific">Zarconia navalis LEGE 11467</name>
    <dbReference type="NCBI Taxonomy" id="1828826"/>
    <lineage>
        <taxon>Bacteria</taxon>
        <taxon>Bacillati</taxon>
        <taxon>Cyanobacteriota</taxon>
        <taxon>Cyanophyceae</taxon>
        <taxon>Oscillatoriophycideae</taxon>
        <taxon>Oscillatoriales</taxon>
        <taxon>Oscillatoriales incertae sedis</taxon>
        <taxon>Zarconia</taxon>
        <taxon>Zarconia navalis</taxon>
    </lineage>
</organism>
<dbReference type="InterPro" id="IPR050565">
    <property type="entry name" value="LYPA1-2/EST-like"/>
</dbReference>
<comment type="caution">
    <text evidence="4">The sequence shown here is derived from an EMBL/GenBank/DDBJ whole genome shotgun (WGS) entry which is preliminary data.</text>
</comment>
<dbReference type="PANTHER" id="PTHR10655:SF17">
    <property type="entry name" value="LYSOPHOSPHOLIPASE-LIKE PROTEIN 1"/>
    <property type="match status" value="1"/>
</dbReference>
<proteinExistence type="inferred from homology"/>
<evidence type="ECO:0000259" key="3">
    <source>
        <dbReference type="Pfam" id="PF02230"/>
    </source>
</evidence>
<dbReference type="GO" id="GO:0016787">
    <property type="term" value="F:hydrolase activity"/>
    <property type="evidence" value="ECO:0007669"/>
    <property type="project" value="UniProtKB-KW"/>
</dbReference>
<accession>A0A928Z6U9</accession>
<gene>
    <name evidence="4" type="ORF">IQ235_03700</name>
</gene>
<keyword evidence="2 4" id="KW-0378">Hydrolase</keyword>
<dbReference type="Gene3D" id="3.40.50.1820">
    <property type="entry name" value="alpha/beta hydrolase"/>
    <property type="match status" value="1"/>
</dbReference>
<evidence type="ECO:0000256" key="2">
    <source>
        <dbReference type="ARBA" id="ARBA00022801"/>
    </source>
</evidence>
<dbReference type="Pfam" id="PF02230">
    <property type="entry name" value="Abhydrolase_2"/>
    <property type="match status" value="1"/>
</dbReference>
<evidence type="ECO:0000313" key="5">
    <source>
        <dbReference type="Proteomes" id="UP000621799"/>
    </source>
</evidence>
<dbReference type="SUPFAM" id="SSF53474">
    <property type="entry name" value="alpha/beta-Hydrolases"/>
    <property type="match status" value="1"/>
</dbReference>
<dbReference type="InterPro" id="IPR029058">
    <property type="entry name" value="AB_hydrolase_fold"/>
</dbReference>
<dbReference type="AlphaFoldDB" id="A0A928Z6U9"/>
<evidence type="ECO:0000256" key="1">
    <source>
        <dbReference type="ARBA" id="ARBA00006499"/>
    </source>
</evidence>
<dbReference type="Proteomes" id="UP000621799">
    <property type="component" value="Unassembled WGS sequence"/>
</dbReference>